<proteinExistence type="predicted"/>
<organism evidence="1 2">
    <name type="scientific">Lactiplantibacillus plajomi</name>
    <dbReference type="NCBI Taxonomy" id="1457217"/>
    <lineage>
        <taxon>Bacteria</taxon>
        <taxon>Bacillati</taxon>
        <taxon>Bacillota</taxon>
        <taxon>Bacilli</taxon>
        <taxon>Lactobacillales</taxon>
        <taxon>Lactobacillaceae</taxon>
        <taxon>Lactiplantibacillus</taxon>
    </lineage>
</organism>
<sequence>METGILKQIDLQTTTARYFYVVAQRQADRIVIHSTQAFKPLELTFKVSDLRVGHDHASAARGHNKYEFNDDTGGLLTQLKAWSR</sequence>
<dbReference type="EMBL" id="JBHLUK010000060">
    <property type="protein sequence ID" value="MFC0423812.1"/>
    <property type="molecule type" value="Genomic_DNA"/>
</dbReference>
<name>A0ABV6K2X4_9LACO</name>
<comment type="caution">
    <text evidence="1">The sequence shown here is derived from an EMBL/GenBank/DDBJ whole genome shotgun (WGS) entry which is preliminary data.</text>
</comment>
<reference evidence="1 2" key="1">
    <citation type="submission" date="2024-09" db="EMBL/GenBank/DDBJ databases">
        <authorList>
            <person name="Sun Q."/>
            <person name="Mori K."/>
        </authorList>
    </citation>
    <scope>NUCLEOTIDE SEQUENCE [LARGE SCALE GENOMIC DNA]</scope>
    <source>
        <strain evidence="1 2">TBRC 4575</strain>
    </source>
</reference>
<dbReference type="RefSeq" id="WP_137645666.1">
    <property type="nucleotide sequence ID" value="NZ_BAABRM010000022.1"/>
</dbReference>
<keyword evidence="2" id="KW-1185">Reference proteome</keyword>
<gene>
    <name evidence="1" type="ORF">ACFFGS_06710</name>
</gene>
<dbReference type="Proteomes" id="UP001589855">
    <property type="component" value="Unassembled WGS sequence"/>
</dbReference>
<accession>A0ABV6K2X4</accession>
<evidence type="ECO:0000313" key="1">
    <source>
        <dbReference type="EMBL" id="MFC0423812.1"/>
    </source>
</evidence>
<protein>
    <submittedName>
        <fullName evidence="1">Uncharacterized protein</fullName>
    </submittedName>
</protein>
<evidence type="ECO:0000313" key="2">
    <source>
        <dbReference type="Proteomes" id="UP001589855"/>
    </source>
</evidence>